<comment type="similarity">
    <text evidence="2">Belongs to the ABC transporter superfamily.</text>
</comment>
<dbReference type="Proteomes" id="UP000530928">
    <property type="component" value="Unassembled WGS sequence"/>
</dbReference>
<evidence type="ECO:0000256" key="2">
    <source>
        <dbReference type="ARBA" id="ARBA00005417"/>
    </source>
</evidence>
<comment type="caution">
    <text evidence="8">The sequence shown here is derived from an EMBL/GenBank/DDBJ whole genome shotgun (WGS) entry which is preliminary data.</text>
</comment>
<comment type="subcellular location">
    <subcellularLocation>
        <location evidence="1">Cell membrane</location>
        <topology evidence="1">Peripheral membrane protein</topology>
    </subcellularLocation>
</comment>
<keyword evidence="3" id="KW-0813">Transport</keyword>
<dbReference type="PANTHER" id="PTHR42711:SF5">
    <property type="entry name" value="ABC TRANSPORTER ATP-BINDING PROTEIN NATA"/>
    <property type="match status" value="1"/>
</dbReference>
<dbReference type="InterPro" id="IPR003439">
    <property type="entry name" value="ABC_transporter-like_ATP-bd"/>
</dbReference>
<name>A0A7W0CGL4_9ACTN</name>
<keyword evidence="5 8" id="KW-0067">ATP-binding</keyword>
<dbReference type="PROSITE" id="PS50893">
    <property type="entry name" value="ABC_TRANSPORTER_2"/>
    <property type="match status" value="1"/>
</dbReference>
<dbReference type="EMBL" id="JACDUR010000002">
    <property type="protein sequence ID" value="MBA2890654.1"/>
    <property type="molecule type" value="Genomic_DNA"/>
</dbReference>
<feature type="domain" description="ABC transporter" evidence="7">
    <location>
        <begin position="2"/>
        <end position="231"/>
    </location>
</feature>
<proteinExistence type="inferred from homology"/>
<dbReference type="AlphaFoldDB" id="A0A7W0CGL4"/>
<reference evidence="8 9" key="1">
    <citation type="submission" date="2020-07" db="EMBL/GenBank/DDBJ databases">
        <title>Genomic Encyclopedia of Type Strains, Phase IV (KMG-IV): sequencing the most valuable type-strain genomes for metagenomic binning, comparative biology and taxonomic classification.</title>
        <authorList>
            <person name="Goeker M."/>
        </authorList>
    </citation>
    <scope>NUCLEOTIDE SEQUENCE [LARGE SCALE GENOMIC DNA]</scope>
    <source>
        <strain evidence="8 9">DSM 45533</strain>
    </source>
</reference>
<sequence length="233" mass="24647">MIHAQDLTMTFKGGVEAVRGISLDVAPGEIVGFLGPNGAGKSTTMRMLATLLRPTSGTATVAGHDLLSDPSGVRRGIGYVGQGTSVAPFTPIGEELVLQAQLAARLGLDEARARVRELMALLDLEGLEHRIGASLSGGQQRRVDLAFGLLHKPSLLILDEPSTGLDPASRAALWEHVKGLGITVLLSTHYLEEADALCDRLYLIDKGVVTASGTPAELKAGRTLDEFYLEATR</sequence>
<keyword evidence="6" id="KW-0046">Antibiotic resistance</keyword>
<keyword evidence="9" id="KW-1185">Reference proteome</keyword>
<dbReference type="GO" id="GO:0046677">
    <property type="term" value="P:response to antibiotic"/>
    <property type="evidence" value="ECO:0007669"/>
    <property type="project" value="UniProtKB-KW"/>
</dbReference>
<protein>
    <submittedName>
        <fullName evidence="8">ABC-2 type transport system ATP-binding protein</fullName>
    </submittedName>
</protein>
<evidence type="ECO:0000259" key="7">
    <source>
        <dbReference type="PROSITE" id="PS50893"/>
    </source>
</evidence>
<dbReference type="GO" id="GO:0005524">
    <property type="term" value="F:ATP binding"/>
    <property type="evidence" value="ECO:0007669"/>
    <property type="project" value="UniProtKB-KW"/>
</dbReference>
<dbReference type="InterPro" id="IPR050763">
    <property type="entry name" value="ABC_transporter_ATP-binding"/>
</dbReference>
<dbReference type="GO" id="GO:0005886">
    <property type="term" value="C:plasma membrane"/>
    <property type="evidence" value="ECO:0007669"/>
    <property type="project" value="UniProtKB-SubCell"/>
</dbReference>
<dbReference type="RefSeq" id="WP_181609456.1">
    <property type="nucleotide sequence ID" value="NZ_BAABAM010000006.1"/>
</dbReference>
<dbReference type="GO" id="GO:0016887">
    <property type="term" value="F:ATP hydrolysis activity"/>
    <property type="evidence" value="ECO:0007669"/>
    <property type="project" value="InterPro"/>
</dbReference>
<dbReference type="PANTHER" id="PTHR42711">
    <property type="entry name" value="ABC TRANSPORTER ATP-BINDING PROTEIN"/>
    <property type="match status" value="1"/>
</dbReference>
<dbReference type="InterPro" id="IPR027417">
    <property type="entry name" value="P-loop_NTPase"/>
</dbReference>
<organism evidence="8 9">
    <name type="scientific">Nonomuraea soli</name>
    <dbReference type="NCBI Taxonomy" id="1032476"/>
    <lineage>
        <taxon>Bacteria</taxon>
        <taxon>Bacillati</taxon>
        <taxon>Actinomycetota</taxon>
        <taxon>Actinomycetes</taxon>
        <taxon>Streptosporangiales</taxon>
        <taxon>Streptosporangiaceae</taxon>
        <taxon>Nonomuraea</taxon>
    </lineage>
</organism>
<dbReference type="SMART" id="SM00382">
    <property type="entry name" value="AAA"/>
    <property type="match status" value="1"/>
</dbReference>
<evidence type="ECO:0000313" key="9">
    <source>
        <dbReference type="Proteomes" id="UP000530928"/>
    </source>
</evidence>
<dbReference type="SUPFAM" id="SSF52540">
    <property type="entry name" value="P-loop containing nucleoside triphosphate hydrolases"/>
    <property type="match status" value="1"/>
</dbReference>
<dbReference type="Gene3D" id="3.40.50.300">
    <property type="entry name" value="P-loop containing nucleotide triphosphate hydrolases"/>
    <property type="match status" value="1"/>
</dbReference>
<gene>
    <name evidence="8" type="ORF">HNR30_001995</name>
</gene>
<evidence type="ECO:0000313" key="8">
    <source>
        <dbReference type="EMBL" id="MBA2890654.1"/>
    </source>
</evidence>
<keyword evidence="4" id="KW-0547">Nucleotide-binding</keyword>
<evidence type="ECO:0000256" key="6">
    <source>
        <dbReference type="ARBA" id="ARBA00023251"/>
    </source>
</evidence>
<dbReference type="InterPro" id="IPR003593">
    <property type="entry name" value="AAA+_ATPase"/>
</dbReference>
<evidence type="ECO:0000256" key="3">
    <source>
        <dbReference type="ARBA" id="ARBA00022448"/>
    </source>
</evidence>
<dbReference type="Pfam" id="PF00005">
    <property type="entry name" value="ABC_tran"/>
    <property type="match status" value="1"/>
</dbReference>
<evidence type="ECO:0000256" key="5">
    <source>
        <dbReference type="ARBA" id="ARBA00022840"/>
    </source>
</evidence>
<evidence type="ECO:0000256" key="4">
    <source>
        <dbReference type="ARBA" id="ARBA00022741"/>
    </source>
</evidence>
<accession>A0A7W0CGL4</accession>
<evidence type="ECO:0000256" key="1">
    <source>
        <dbReference type="ARBA" id="ARBA00004202"/>
    </source>
</evidence>